<dbReference type="EMBL" id="JBBNAG010000011">
    <property type="protein sequence ID" value="KAK9095184.1"/>
    <property type="molecule type" value="Genomic_DNA"/>
</dbReference>
<comment type="caution">
    <text evidence="1">The sequence shown here is derived from an EMBL/GenBank/DDBJ whole genome shotgun (WGS) entry which is preliminary data.</text>
</comment>
<keyword evidence="2" id="KW-1185">Reference proteome</keyword>
<sequence>MAFNGGLQSKIHLNPSRRRASSKTRRLVHVVVSSGINRSKQRATAPLLHAVPRAAALSPASSLLARRALLLLSLLLPRRRASSPRRWFADACTAVAQLLRVACVDVHPHRRRDPTWSCCYAGADRSIVRAIHRRGRSLAVRLRCVSSPSHRLRRLMAHPIRPHIR</sequence>
<proteinExistence type="predicted"/>
<evidence type="ECO:0000313" key="1">
    <source>
        <dbReference type="EMBL" id="KAK9095184.1"/>
    </source>
</evidence>
<dbReference type="Proteomes" id="UP001419268">
    <property type="component" value="Unassembled WGS sequence"/>
</dbReference>
<organism evidence="1 2">
    <name type="scientific">Stephania cephalantha</name>
    <dbReference type="NCBI Taxonomy" id="152367"/>
    <lineage>
        <taxon>Eukaryota</taxon>
        <taxon>Viridiplantae</taxon>
        <taxon>Streptophyta</taxon>
        <taxon>Embryophyta</taxon>
        <taxon>Tracheophyta</taxon>
        <taxon>Spermatophyta</taxon>
        <taxon>Magnoliopsida</taxon>
        <taxon>Ranunculales</taxon>
        <taxon>Menispermaceae</taxon>
        <taxon>Menispermoideae</taxon>
        <taxon>Cissampelideae</taxon>
        <taxon>Stephania</taxon>
    </lineage>
</organism>
<dbReference type="AlphaFoldDB" id="A0AAP0EUF7"/>
<protein>
    <submittedName>
        <fullName evidence="1">Uncharacterized protein</fullName>
    </submittedName>
</protein>
<gene>
    <name evidence="1" type="ORF">Scep_026653</name>
</gene>
<reference evidence="1 2" key="1">
    <citation type="submission" date="2024-01" db="EMBL/GenBank/DDBJ databases">
        <title>Genome assemblies of Stephania.</title>
        <authorList>
            <person name="Yang L."/>
        </authorList>
    </citation>
    <scope>NUCLEOTIDE SEQUENCE [LARGE SCALE GENOMIC DNA]</scope>
    <source>
        <strain evidence="1">JXDWG</strain>
        <tissue evidence="1">Leaf</tissue>
    </source>
</reference>
<evidence type="ECO:0000313" key="2">
    <source>
        <dbReference type="Proteomes" id="UP001419268"/>
    </source>
</evidence>
<accession>A0AAP0EUF7</accession>
<name>A0AAP0EUF7_9MAGN</name>